<dbReference type="Pfam" id="PF13440">
    <property type="entry name" value="Polysacc_synt_3"/>
    <property type="match status" value="1"/>
</dbReference>
<keyword evidence="5 7" id="KW-1133">Transmembrane helix</keyword>
<feature type="transmembrane region" description="Helical" evidence="7">
    <location>
        <begin position="227"/>
        <end position="245"/>
    </location>
</feature>
<reference evidence="8 9" key="1">
    <citation type="submission" date="2016-11" db="EMBL/GenBank/DDBJ databases">
        <authorList>
            <person name="Jaros S."/>
            <person name="Januszkiewicz K."/>
            <person name="Wedrychowicz H."/>
        </authorList>
    </citation>
    <scope>NUCLEOTIDE SEQUENCE [LARGE SCALE GENOMIC DNA]</scope>
    <source>
        <strain evidence="8 9">HD4</strain>
    </source>
</reference>
<feature type="transmembrane region" description="Helical" evidence="7">
    <location>
        <begin position="81"/>
        <end position="101"/>
    </location>
</feature>
<evidence type="ECO:0000256" key="6">
    <source>
        <dbReference type="ARBA" id="ARBA00023136"/>
    </source>
</evidence>
<evidence type="ECO:0000256" key="7">
    <source>
        <dbReference type="SAM" id="Phobius"/>
    </source>
</evidence>
<proteinExistence type="inferred from homology"/>
<evidence type="ECO:0000256" key="4">
    <source>
        <dbReference type="ARBA" id="ARBA00022692"/>
    </source>
</evidence>
<dbReference type="EMBL" id="FRBC01000039">
    <property type="protein sequence ID" value="SHL07275.1"/>
    <property type="molecule type" value="Genomic_DNA"/>
</dbReference>
<comment type="similarity">
    <text evidence="2">Belongs to the polysaccharide synthase family.</text>
</comment>
<protein>
    <submittedName>
        <fullName evidence="8">Polysaccharide transporter, PST family</fullName>
    </submittedName>
</protein>
<feature type="transmembrane region" description="Helical" evidence="7">
    <location>
        <begin position="295"/>
        <end position="317"/>
    </location>
</feature>
<dbReference type="AlphaFoldDB" id="A0A1M6XNA0"/>
<feature type="transmembrane region" description="Helical" evidence="7">
    <location>
        <begin position="40"/>
        <end position="60"/>
    </location>
</feature>
<accession>A0A1M6XNA0</accession>
<evidence type="ECO:0000256" key="3">
    <source>
        <dbReference type="ARBA" id="ARBA00022475"/>
    </source>
</evidence>
<name>A0A1M6XNA0_SELRU</name>
<evidence type="ECO:0000256" key="5">
    <source>
        <dbReference type="ARBA" id="ARBA00022989"/>
    </source>
</evidence>
<feature type="transmembrane region" description="Helical" evidence="7">
    <location>
        <begin position="415"/>
        <end position="434"/>
    </location>
</feature>
<dbReference type="Proteomes" id="UP000184263">
    <property type="component" value="Unassembled WGS sequence"/>
</dbReference>
<keyword evidence="3" id="KW-1003">Cell membrane</keyword>
<feature type="transmembrane region" description="Helical" evidence="7">
    <location>
        <begin position="199"/>
        <end position="220"/>
    </location>
</feature>
<organism evidence="8 9">
    <name type="scientific">Selenomonas ruminantium</name>
    <dbReference type="NCBI Taxonomy" id="971"/>
    <lineage>
        <taxon>Bacteria</taxon>
        <taxon>Bacillati</taxon>
        <taxon>Bacillota</taxon>
        <taxon>Negativicutes</taxon>
        <taxon>Selenomonadales</taxon>
        <taxon>Selenomonadaceae</taxon>
        <taxon>Selenomonas</taxon>
    </lineage>
</organism>
<dbReference type="PANTHER" id="PTHR30250:SF10">
    <property type="entry name" value="LIPOPOLYSACCHARIDE BIOSYNTHESIS PROTEIN WZXC"/>
    <property type="match status" value="1"/>
</dbReference>
<feature type="transmembrane region" description="Helical" evidence="7">
    <location>
        <begin position="151"/>
        <end position="171"/>
    </location>
</feature>
<dbReference type="InterPro" id="IPR050833">
    <property type="entry name" value="Poly_Biosynth_Transport"/>
</dbReference>
<feature type="transmembrane region" description="Helical" evidence="7">
    <location>
        <begin position="384"/>
        <end position="403"/>
    </location>
</feature>
<dbReference type="RefSeq" id="WP_073092720.1">
    <property type="nucleotide sequence ID" value="NZ_FRBC01000039.1"/>
</dbReference>
<keyword evidence="6 7" id="KW-0472">Membrane</keyword>
<dbReference type="OrthoDB" id="9770347at2"/>
<gene>
    <name evidence="8" type="ORF">SAMN05216582_13918</name>
</gene>
<dbReference type="GO" id="GO:0005886">
    <property type="term" value="C:plasma membrane"/>
    <property type="evidence" value="ECO:0007669"/>
    <property type="project" value="UniProtKB-SubCell"/>
</dbReference>
<keyword evidence="4 7" id="KW-0812">Transmembrane</keyword>
<evidence type="ECO:0000313" key="9">
    <source>
        <dbReference type="Proteomes" id="UP000184263"/>
    </source>
</evidence>
<evidence type="ECO:0000313" key="8">
    <source>
        <dbReference type="EMBL" id="SHL07275.1"/>
    </source>
</evidence>
<feature type="transmembrane region" description="Helical" evidence="7">
    <location>
        <begin position="440"/>
        <end position="465"/>
    </location>
</feature>
<feature type="transmembrane region" description="Helical" evidence="7">
    <location>
        <begin position="358"/>
        <end position="378"/>
    </location>
</feature>
<feature type="transmembrane region" description="Helical" evidence="7">
    <location>
        <begin position="329"/>
        <end position="346"/>
    </location>
</feature>
<dbReference type="PANTHER" id="PTHR30250">
    <property type="entry name" value="PST FAMILY PREDICTED COLANIC ACID TRANSPORTER"/>
    <property type="match status" value="1"/>
</dbReference>
<comment type="subcellular location">
    <subcellularLocation>
        <location evidence="1">Cell membrane</location>
        <topology evidence="1">Multi-pass membrane protein</topology>
    </subcellularLocation>
</comment>
<feature type="transmembrane region" description="Helical" evidence="7">
    <location>
        <begin position="251"/>
        <end position="274"/>
    </location>
</feature>
<sequence length="487" mass="53895">MEIKDKVRTATKWTLITEFLAKIISPVTGMVLARLLTPEAFGVMASIMVVTSFAEMFADAGFQKYFVQHEFYDEEEKRKCFGTAITTSCLIALVIWLLIIYFADEIAVLLGAEGVADGIKVAGFGLVLTSYNGMQAAIFKREFQFKLLFKLRMVAVVIPLLVTIPLAYYGLGFWSLVWGTLAQQGVTCLVQAHYTNMPLLQGIDGKSLFSMLSFSLWTLFESITIWFSTYGGLFLVGVLLSSYYLGLYRGILTLTGAAFGMITGAIIPVLFTALSRLQNNMVEFKSLFYGVQSKAALVLMPIGVLLMVFADVSVSILLGEQWHDGDFFFGVWSLTTTFSILINSLASEAIRAKGMPRLSAFSQVLHFPVMWGGLWYGSKVGFDAVALGMCASSLWLDVVKLVMLRQVLGFSVWKMTGNIINAALPATVAGVVAWELRQMLMPYGIVAVIMAIAAFGVCYLLLLLARKDNRRIVMMGMMYLRERFIGI</sequence>
<evidence type="ECO:0000256" key="2">
    <source>
        <dbReference type="ARBA" id="ARBA00007430"/>
    </source>
</evidence>
<evidence type="ECO:0000256" key="1">
    <source>
        <dbReference type="ARBA" id="ARBA00004651"/>
    </source>
</evidence>